<dbReference type="SUPFAM" id="SSF54637">
    <property type="entry name" value="Thioesterase/thiol ester dehydrase-isomerase"/>
    <property type="match status" value="1"/>
</dbReference>
<name>A0A1Y2BBM1_9TREE</name>
<comment type="similarity">
    <text evidence="1">Belongs to the thioesterase PaaI family.</text>
</comment>
<dbReference type="AlphaFoldDB" id="A0A1Y2BBM1"/>
<evidence type="ECO:0000256" key="2">
    <source>
        <dbReference type="ARBA" id="ARBA00022801"/>
    </source>
</evidence>
<reference evidence="5 6" key="1">
    <citation type="submission" date="2016-07" db="EMBL/GenBank/DDBJ databases">
        <title>Pervasive Adenine N6-methylation of Active Genes in Fungi.</title>
        <authorList>
            <consortium name="DOE Joint Genome Institute"/>
            <person name="Mondo S.J."/>
            <person name="Dannebaum R.O."/>
            <person name="Kuo R.C."/>
            <person name="Labutti K."/>
            <person name="Haridas S."/>
            <person name="Kuo A."/>
            <person name="Salamov A."/>
            <person name="Ahrendt S.R."/>
            <person name="Lipzen A."/>
            <person name="Sullivan W."/>
            <person name="Andreopoulos W.B."/>
            <person name="Clum A."/>
            <person name="Lindquist E."/>
            <person name="Daum C."/>
            <person name="Ramamoorthy G.K."/>
            <person name="Gryganskyi A."/>
            <person name="Culley D."/>
            <person name="Magnuson J.K."/>
            <person name="James T.Y."/>
            <person name="O'Malley M.A."/>
            <person name="Stajich J.E."/>
            <person name="Spatafora J.W."/>
            <person name="Visel A."/>
            <person name="Grigoriev I.V."/>
        </authorList>
    </citation>
    <scope>NUCLEOTIDE SEQUENCE [LARGE SCALE GENOMIC DNA]</scope>
    <source>
        <strain evidence="5 6">68-887.2</strain>
    </source>
</reference>
<dbReference type="Proteomes" id="UP000193986">
    <property type="component" value="Unassembled WGS sequence"/>
</dbReference>
<evidence type="ECO:0000313" key="6">
    <source>
        <dbReference type="Proteomes" id="UP000193986"/>
    </source>
</evidence>
<dbReference type="CDD" id="cd03443">
    <property type="entry name" value="PaaI_thioesterase"/>
    <property type="match status" value="1"/>
</dbReference>
<sequence>MRPPTEEDQALWSSMLRFIPLDYALLPYLSKSGDSSLSSTSPSSVSSTSTSTSLGKTSSSCSSETSTNTKGHLVLLALDDIPPLNPNGVGRKGCEGWRMRFGVDVLPEWDNSSGVMHGAVASFLVDTCTSAALISLQTDNFWSPPMVGGVSLSLDVQYFHPALVGTSLIIDVEVNRLNTTLANLTCHIREEATGKVLAMGTHIKAWRPGPQRKNGKL</sequence>
<dbReference type="GO" id="GO:0047617">
    <property type="term" value="F:fatty acyl-CoA hydrolase activity"/>
    <property type="evidence" value="ECO:0007669"/>
    <property type="project" value="InterPro"/>
</dbReference>
<gene>
    <name evidence="5" type="ORF">BCR39DRAFT_60626</name>
</gene>
<dbReference type="STRING" id="71784.A0A1Y2BBM1"/>
<dbReference type="PANTHER" id="PTHR21660">
    <property type="entry name" value="THIOESTERASE SUPERFAMILY MEMBER-RELATED"/>
    <property type="match status" value="1"/>
</dbReference>
<dbReference type="InterPro" id="IPR006683">
    <property type="entry name" value="Thioestr_dom"/>
</dbReference>
<feature type="region of interest" description="Disordered" evidence="3">
    <location>
        <begin position="35"/>
        <end position="67"/>
    </location>
</feature>
<dbReference type="Pfam" id="PF03061">
    <property type="entry name" value="4HBT"/>
    <property type="match status" value="1"/>
</dbReference>
<dbReference type="InterPro" id="IPR029069">
    <property type="entry name" value="HotDog_dom_sf"/>
</dbReference>
<evidence type="ECO:0000259" key="4">
    <source>
        <dbReference type="Pfam" id="PF03061"/>
    </source>
</evidence>
<dbReference type="PANTHER" id="PTHR21660:SF1">
    <property type="entry name" value="ACYL-COENZYME A THIOESTERASE 13"/>
    <property type="match status" value="1"/>
</dbReference>
<proteinExistence type="inferred from homology"/>
<evidence type="ECO:0000256" key="3">
    <source>
        <dbReference type="SAM" id="MobiDB-lite"/>
    </source>
</evidence>
<feature type="domain" description="Thioesterase" evidence="4">
    <location>
        <begin position="114"/>
        <end position="194"/>
    </location>
</feature>
<dbReference type="InParanoid" id="A0A1Y2BBM1"/>
<keyword evidence="6" id="KW-1185">Reference proteome</keyword>
<dbReference type="Gene3D" id="3.10.129.10">
    <property type="entry name" value="Hotdog Thioesterase"/>
    <property type="match status" value="1"/>
</dbReference>
<dbReference type="InterPro" id="IPR039298">
    <property type="entry name" value="ACOT13"/>
</dbReference>
<dbReference type="OrthoDB" id="2831072at2759"/>
<evidence type="ECO:0000256" key="1">
    <source>
        <dbReference type="ARBA" id="ARBA00008324"/>
    </source>
</evidence>
<evidence type="ECO:0000313" key="5">
    <source>
        <dbReference type="EMBL" id="ORY32154.1"/>
    </source>
</evidence>
<accession>A0A1Y2BBM1</accession>
<protein>
    <recommendedName>
        <fullName evidence="4">Thioesterase domain-containing protein</fullName>
    </recommendedName>
</protein>
<organism evidence="5 6">
    <name type="scientific">Naematelia encephala</name>
    <dbReference type="NCBI Taxonomy" id="71784"/>
    <lineage>
        <taxon>Eukaryota</taxon>
        <taxon>Fungi</taxon>
        <taxon>Dikarya</taxon>
        <taxon>Basidiomycota</taxon>
        <taxon>Agaricomycotina</taxon>
        <taxon>Tremellomycetes</taxon>
        <taxon>Tremellales</taxon>
        <taxon>Naemateliaceae</taxon>
        <taxon>Naematelia</taxon>
    </lineage>
</organism>
<keyword evidence="2" id="KW-0378">Hydrolase</keyword>
<comment type="caution">
    <text evidence="5">The sequence shown here is derived from an EMBL/GenBank/DDBJ whole genome shotgun (WGS) entry which is preliminary data.</text>
</comment>
<dbReference type="EMBL" id="MCFC01000011">
    <property type="protein sequence ID" value="ORY32154.1"/>
    <property type="molecule type" value="Genomic_DNA"/>
</dbReference>